<dbReference type="AlphaFoldDB" id="A0A2M8EW57"/>
<evidence type="ECO:0000256" key="3">
    <source>
        <dbReference type="ARBA" id="ARBA00022634"/>
    </source>
</evidence>
<feature type="active site" description="Proton acceptor" evidence="8">
    <location>
        <position position="85"/>
    </location>
</feature>
<sequence>MAKLHFKYGAMNSGKSDTLIKTAYNYKERDLKILVIKPQVDTKSEHTIVARGGHTCKVDILAEVDTNLTTEIRKHKNIACVLVDEAQFLTEKQISELYQCAKVDNISVICFGLRADFQTKMFPGSKRLFEIADNVEKLPTMCFCGSQAEFNTRKINGKYVFKGEQVAIDGDKVTYDSFCGSCYMREGGVI</sequence>
<evidence type="ECO:0000256" key="2">
    <source>
        <dbReference type="ARBA" id="ARBA00012118"/>
    </source>
</evidence>
<dbReference type="PANTHER" id="PTHR11441">
    <property type="entry name" value="THYMIDINE KINASE"/>
    <property type="match status" value="1"/>
</dbReference>
<keyword evidence="6 10" id="KW-0418">Kinase</keyword>
<accession>A0A2M8EW57</accession>
<evidence type="ECO:0000313" key="13">
    <source>
        <dbReference type="Proteomes" id="UP000231383"/>
    </source>
</evidence>
<dbReference type="InterPro" id="IPR027417">
    <property type="entry name" value="P-loop_NTPase"/>
</dbReference>
<comment type="catalytic activity">
    <reaction evidence="10">
        <text>thymidine + ATP = dTMP + ADP + H(+)</text>
        <dbReference type="Rhea" id="RHEA:19129"/>
        <dbReference type="ChEBI" id="CHEBI:15378"/>
        <dbReference type="ChEBI" id="CHEBI:17748"/>
        <dbReference type="ChEBI" id="CHEBI:30616"/>
        <dbReference type="ChEBI" id="CHEBI:63528"/>
        <dbReference type="ChEBI" id="CHEBI:456216"/>
        <dbReference type="EC" id="2.7.1.21"/>
    </reaction>
</comment>
<dbReference type="SUPFAM" id="SSF52540">
    <property type="entry name" value="P-loop containing nucleoside triphosphate hydrolases"/>
    <property type="match status" value="1"/>
</dbReference>
<keyword evidence="7 10" id="KW-0067">ATP-binding</keyword>
<comment type="caution">
    <text evidence="12">The sequence shown here is derived from an EMBL/GenBank/DDBJ whole genome shotgun (WGS) entry which is preliminary data.</text>
</comment>
<evidence type="ECO:0000256" key="4">
    <source>
        <dbReference type="ARBA" id="ARBA00022679"/>
    </source>
</evidence>
<evidence type="ECO:0000256" key="8">
    <source>
        <dbReference type="PIRSR" id="PIRSR035805-1"/>
    </source>
</evidence>
<evidence type="ECO:0000256" key="6">
    <source>
        <dbReference type="ARBA" id="ARBA00022777"/>
    </source>
</evidence>
<feature type="binding site" evidence="9">
    <location>
        <begin position="166"/>
        <end position="170"/>
    </location>
    <ligand>
        <name>substrate</name>
    </ligand>
</feature>
<dbReference type="EC" id="2.7.1.21" evidence="2 10"/>
<dbReference type="PANTHER" id="PTHR11441:SF0">
    <property type="entry name" value="THYMIDINE KINASE, CYTOSOLIC"/>
    <property type="match status" value="1"/>
</dbReference>
<dbReference type="SUPFAM" id="SSF57716">
    <property type="entry name" value="Glucocorticoid receptor-like (DNA-binding domain)"/>
    <property type="match status" value="1"/>
</dbReference>
<name>A0A2M8EW57_9BACT</name>
<protein>
    <recommendedName>
        <fullName evidence="2 10">Thymidine kinase</fullName>
        <ecNumber evidence="2 10">2.7.1.21</ecNumber>
    </recommendedName>
</protein>
<dbReference type="GO" id="GO:0004797">
    <property type="term" value="F:thymidine kinase activity"/>
    <property type="evidence" value="ECO:0007669"/>
    <property type="project" value="UniProtKB-EC"/>
</dbReference>
<evidence type="ECO:0000313" key="12">
    <source>
        <dbReference type="EMBL" id="PJC30104.1"/>
    </source>
</evidence>
<dbReference type="EMBL" id="PFSC01000195">
    <property type="protein sequence ID" value="PJC30104.1"/>
    <property type="molecule type" value="Genomic_DNA"/>
</dbReference>
<dbReference type="GO" id="GO:0071897">
    <property type="term" value="P:DNA biosynthetic process"/>
    <property type="evidence" value="ECO:0007669"/>
    <property type="project" value="UniProtKB-KW"/>
</dbReference>
<evidence type="ECO:0000256" key="10">
    <source>
        <dbReference type="RuleBase" id="RU000544"/>
    </source>
</evidence>
<proteinExistence type="inferred from homology"/>
<evidence type="ECO:0000256" key="5">
    <source>
        <dbReference type="ARBA" id="ARBA00022741"/>
    </source>
</evidence>
<comment type="similarity">
    <text evidence="1 11">Belongs to the thymidine kinase family.</text>
</comment>
<evidence type="ECO:0000256" key="1">
    <source>
        <dbReference type="ARBA" id="ARBA00007587"/>
    </source>
</evidence>
<dbReference type="GO" id="GO:0046104">
    <property type="term" value="P:thymidine metabolic process"/>
    <property type="evidence" value="ECO:0007669"/>
    <property type="project" value="TreeGrafter"/>
</dbReference>
<dbReference type="Gene3D" id="3.30.60.20">
    <property type="match status" value="1"/>
</dbReference>
<dbReference type="GO" id="GO:0005524">
    <property type="term" value="F:ATP binding"/>
    <property type="evidence" value="ECO:0007669"/>
    <property type="project" value="UniProtKB-KW"/>
</dbReference>
<organism evidence="12 13">
    <name type="scientific">Candidatus Roizmanbacteria bacterium CG_4_9_14_0_2_um_filter_39_13</name>
    <dbReference type="NCBI Taxonomy" id="1974839"/>
    <lineage>
        <taxon>Bacteria</taxon>
        <taxon>Candidatus Roizmaniibacteriota</taxon>
    </lineage>
</organism>
<evidence type="ECO:0000256" key="9">
    <source>
        <dbReference type="PIRSR" id="PIRSR035805-2"/>
    </source>
</evidence>
<gene>
    <name evidence="12" type="ORF">CO051_07445</name>
</gene>
<evidence type="ECO:0000256" key="7">
    <source>
        <dbReference type="ARBA" id="ARBA00022840"/>
    </source>
</evidence>
<dbReference type="Proteomes" id="UP000231383">
    <property type="component" value="Unassembled WGS sequence"/>
</dbReference>
<evidence type="ECO:0000256" key="11">
    <source>
        <dbReference type="RuleBase" id="RU004165"/>
    </source>
</evidence>
<keyword evidence="4 10" id="KW-0808">Transferase</keyword>
<keyword evidence="3 10" id="KW-0237">DNA synthesis</keyword>
<dbReference type="InterPro" id="IPR001267">
    <property type="entry name" value="Thymidine_kinase"/>
</dbReference>
<dbReference type="NCBIfam" id="NF003300">
    <property type="entry name" value="PRK04296.1-5"/>
    <property type="match status" value="1"/>
</dbReference>
<keyword evidence="5 10" id="KW-0547">Nucleotide-binding</keyword>
<dbReference type="Gene3D" id="3.40.50.300">
    <property type="entry name" value="P-loop containing nucleotide triphosphate hydrolases"/>
    <property type="match status" value="1"/>
</dbReference>
<dbReference type="Pfam" id="PF00265">
    <property type="entry name" value="TK"/>
    <property type="match status" value="1"/>
</dbReference>
<reference evidence="13" key="1">
    <citation type="submission" date="2017-09" db="EMBL/GenBank/DDBJ databases">
        <title>Depth-based differentiation of microbial function through sediment-hosted aquifers and enrichment of novel symbionts in the deep terrestrial subsurface.</title>
        <authorList>
            <person name="Probst A.J."/>
            <person name="Ladd B."/>
            <person name="Jarett J.K."/>
            <person name="Geller-Mcgrath D.E."/>
            <person name="Sieber C.M.K."/>
            <person name="Emerson J.B."/>
            <person name="Anantharaman K."/>
            <person name="Thomas B.C."/>
            <person name="Malmstrom R."/>
            <person name="Stieglmeier M."/>
            <person name="Klingl A."/>
            <person name="Woyke T."/>
            <person name="Ryan C.M."/>
            <person name="Banfield J.F."/>
        </authorList>
    </citation>
    <scope>NUCLEOTIDE SEQUENCE [LARGE SCALE GENOMIC DNA]</scope>
</reference>
<dbReference type="PIRSF" id="PIRSF035805">
    <property type="entry name" value="TK_cell"/>
    <property type="match status" value="1"/>
</dbReference>
<feature type="binding site" evidence="9">
    <location>
        <position position="175"/>
    </location>
    <ligand>
        <name>substrate</name>
    </ligand>
</feature>
<dbReference type="GO" id="GO:0005829">
    <property type="term" value="C:cytosol"/>
    <property type="evidence" value="ECO:0007669"/>
    <property type="project" value="TreeGrafter"/>
</dbReference>